<dbReference type="InterPro" id="IPR001680">
    <property type="entry name" value="WD40_rpt"/>
</dbReference>
<feature type="repeat" description="WD" evidence="8">
    <location>
        <begin position="51"/>
        <end position="92"/>
    </location>
</feature>
<evidence type="ECO:0000256" key="3">
    <source>
        <dbReference type="ARBA" id="ARBA00022574"/>
    </source>
</evidence>
<dbReference type="Proteomes" id="UP000013776">
    <property type="component" value="Unassembled WGS sequence"/>
</dbReference>
<comment type="caution">
    <text evidence="9">The sequence shown here is derived from an EMBL/GenBank/DDBJ whole genome shotgun (WGS) entry which is preliminary data.</text>
</comment>
<dbReference type="Gene3D" id="2.130.10.10">
    <property type="entry name" value="YVTN repeat-like/Quinoprotein amine dehydrogenase"/>
    <property type="match status" value="1"/>
</dbReference>
<evidence type="ECO:0000256" key="8">
    <source>
        <dbReference type="PROSITE-ProRule" id="PRU00221"/>
    </source>
</evidence>
<dbReference type="GO" id="GO:0005885">
    <property type="term" value="C:Arp2/3 protein complex"/>
    <property type="evidence" value="ECO:0007669"/>
    <property type="project" value="UniProtKB-UniRule"/>
</dbReference>
<protein>
    <recommendedName>
        <fullName evidence="7">Actin-related protein 2/3 complex subunit</fullName>
    </recommendedName>
</protein>
<evidence type="ECO:0000256" key="5">
    <source>
        <dbReference type="ARBA" id="ARBA00023203"/>
    </source>
</evidence>
<keyword evidence="4" id="KW-0677">Repeat</keyword>
<evidence type="ECO:0000256" key="7">
    <source>
        <dbReference type="PIRNR" id="PIRNR038093"/>
    </source>
</evidence>
<dbReference type="SUPFAM" id="SSF50978">
    <property type="entry name" value="WD40 repeat-like"/>
    <property type="match status" value="1"/>
</dbReference>
<dbReference type="VEuPathDB" id="FungiDB:TAPDE_004298"/>
<dbReference type="PANTHER" id="PTHR10709">
    <property type="entry name" value="ACTIN-RELATED PROTEIN 2/3 COMPLEX SUBUNIT 1"/>
    <property type="match status" value="1"/>
</dbReference>
<dbReference type="InterPro" id="IPR015943">
    <property type="entry name" value="WD40/YVTN_repeat-like_dom_sf"/>
</dbReference>
<dbReference type="PROSITE" id="PS50082">
    <property type="entry name" value="WD_REPEATS_2"/>
    <property type="match status" value="1"/>
</dbReference>
<evidence type="ECO:0000313" key="10">
    <source>
        <dbReference type="Proteomes" id="UP000013776"/>
    </source>
</evidence>
<organism evidence="9 10">
    <name type="scientific">Taphrina deformans (strain PYCC 5710 / ATCC 11124 / CBS 356.35 / IMI 108563 / JCM 9778 / NBRC 8474)</name>
    <name type="common">Peach leaf curl fungus</name>
    <name type="synonym">Lalaria deformans</name>
    <dbReference type="NCBI Taxonomy" id="1097556"/>
    <lineage>
        <taxon>Eukaryota</taxon>
        <taxon>Fungi</taxon>
        <taxon>Dikarya</taxon>
        <taxon>Ascomycota</taxon>
        <taxon>Taphrinomycotina</taxon>
        <taxon>Taphrinomycetes</taxon>
        <taxon>Taphrinales</taxon>
        <taxon>Taphrinaceae</taxon>
        <taxon>Taphrina</taxon>
    </lineage>
</organism>
<dbReference type="eggNOG" id="KOG1523">
    <property type="taxonomic scope" value="Eukaryota"/>
</dbReference>
<dbReference type="EMBL" id="CAHR02000190">
    <property type="protein sequence ID" value="CCG83951.1"/>
    <property type="molecule type" value="Genomic_DNA"/>
</dbReference>
<evidence type="ECO:0000256" key="2">
    <source>
        <dbReference type="ARBA" id="ARBA00022490"/>
    </source>
</evidence>
<evidence type="ECO:0000256" key="1">
    <source>
        <dbReference type="ARBA" id="ARBA00006260"/>
    </source>
</evidence>
<dbReference type="GO" id="GO:0034314">
    <property type="term" value="P:Arp2/3 complex-mediated actin nucleation"/>
    <property type="evidence" value="ECO:0007669"/>
    <property type="project" value="UniProtKB-UniRule"/>
</dbReference>
<accession>R4XDJ6</accession>
<evidence type="ECO:0000256" key="4">
    <source>
        <dbReference type="ARBA" id="ARBA00022737"/>
    </source>
</evidence>
<keyword evidence="6 7" id="KW-0206">Cytoskeleton</keyword>
<comment type="function">
    <text evidence="7">Functions as component of the Arp2/3 complex which is involved in regulation of actin polymerization and together with an activating nucleation-promoting factor (NPF) mediates the formation of branched actin networks.</text>
</comment>
<reference evidence="9 10" key="1">
    <citation type="journal article" date="2013" name="MBio">
        <title>Genome sequencing of the plant pathogen Taphrina deformans, the causal agent of peach leaf curl.</title>
        <authorList>
            <person name="Cisse O.H."/>
            <person name="Almeida J.M.G.C.F."/>
            <person name="Fonseca A."/>
            <person name="Kumar A.A."/>
            <person name="Salojaervi J."/>
            <person name="Overmyer K."/>
            <person name="Hauser P.M."/>
            <person name="Pagni M."/>
        </authorList>
    </citation>
    <scope>NUCLEOTIDE SEQUENCE [LARGE SCALE GENOMIC DNA]</scope>
    <source>
        <strain evidence="10">PYCC 5710 / ATCC 11124 / CBS 356.35 / IMI 108563 / JCM 9778 / NBRC 8474</strain>
    </source>
</reference>
<dbReference type="AlphaFoldDB" id="R4XDJ6"/>
<keyword evidence="10" id="KW-1185">Reference proteome</keyword>
<dbReference type="SMART" id="SM00320">
    <property type="entry name" value="WD40"/>
    <property type="match status" value="5"/>
</dbReference>
<dbReference type="OrthoDB" id="406844at2759"/>
<dbReference type="InterPro" id="IPR017383">
    <property type="entry name" value="ARPC1"/>
</dbReference>
<dbReference type="Pfam" id="PF00400">
    <property type="entry name" value="WD40"/>
    <property type="match status" value="2"/>
</dbReference>
<dbReference type="GO" id="GO:0030479">
    <property type="term" value="C:actin cortical patch"/>
    <property type="evidence" value="ECO:0007669"/>
    <property type="project" value="UniProtKB-SubCell"/>
</dbReference>
<dbReference type="PANTHER" id="PTHR10709:SF2">
    <property type="entry name" value="ACTIN-RELATED PROTEIN 2_3 COMPLEX SUBUNIT"/>
    <property type="match status" value="1"/>
</dbReference>
<keyword evidence="2 7" id="KW-0963">Cytoplasm</keyword>
<dbReference type="InterPro" id="IPR036322">
    <property type="entry name" value="WD40_repeat_dom_sf"/>
</dbReference>
<evidence type="ECO:0000256" key="6">
    <source>
        <dbReference type="ARBA" id="ARBA00023212"/>
    </source>
</evidence>
<sequence length="361" mass="39547">MATETHNLNIGGPVTAHAFNADRTMLAISKSSNTIEIYKRNGSAFVLDATLNDHDKLVTSIDWAPSSNRIVTCSQDRNANVWTYDTSKRVWKPTLVLLRINRGATMVRWSPKEDKFAVATSARLVAICYFEPENDWWISKHLKKPIKSTVLSLDWHPNNVLLATGSTDMRVRVFSAFIKDVDSKPEPTVWGSRLPFNTLCMEAAAAGWVHDVKFSPDADYVAYVTHGSTIEIARPGENGATVSRVAYSGLPMTSILFINESTFVAAGHNCSPVVFSESAGSWSEERGLDTKGGKKQEEGNAFKSLRNSFRDMDVKGGSGDTGLPTVHQNTITQVSTYHGNRGSVSQISTSGVDGKVVVWSV</sequence>
<dbReference type="PIRSF" id="PIRSF038093">
    <property type="entry name" value="ARP2/3_su1"/>
    <property type="match status" value="1"/>
</dbReference>
<dbReference type="GO" id="GO:0051015">
    <property type="term" value="F:actin filament binding"/>
    <property type="evidence" value="ECO:0007669"/>
    <property type="project" value="TreeGrafter"/>
</dbReference>
<dbReference type="STRING" id="1097556.R4XDJ6"/>
<keyword evidence="3 8" id="KW-0853">WD repeat</keyword>
<keyword evidence="5 7" id="KW-0009">Actin-binding</keyword>
<evidence type="ECO:0000313" key="9">
    <source>
        <dbReference type="EMBL" id="CCG83951.1"/>
    </source>
</evidence>
<name>R4XDJ6_TAPDE</name>
<comment type="similarity">
    <text evidence="1 7">Belongs to the WD repeat ARPC1 family.</text>
</comment>
<dbReference type="PROSITE" id="PS50294">
    <property type="entry name" value="WD_REPEATS_REGION"/>
    <property type="match status" value="1"/>
</dbReference>
<gene>
    <name evidence="9" type="ORF">TAPDE_004298</name>
</gene>
<proteinExistence type="inferred from homology"/>
<comment type="subcellular location">
    <subcellularLocation>
        <location evidence="7">Cytoplasm</location>
        <location evidence="7">Cytoskeleton</location>
        <location evidence="7">Actin patch</location>
    </subcellularLocation>
</comment>